<keyword evidence="3" id="KW-1185">Reference proteome</keyword>
<gene>
    <name evidence="2" type="ORF">PX52LOC_07878</name>
</gene>
<dbReference type="EMBL" id="CP042425">
    <property type="protein sequence ID" value="QEL20764.1"/>
    <property type="molecule type" value="Genomic_DNA"/>
</dbReference>
<feature type="compositionally biased region" description="Basic and acidic residues" evidence="1">
    <location>
        <begin position="391"/>
        <end position="407"/>
    </location>
</feature>
<sequence>MPTILPLTRFWLGLDRVPGLTAVEAEWRAAVCDDLDRVRDLLHPEPGLAESFPHQGRAGEVYAVVVHGPDDIVGVGPDGDRIARRRGDVTAYRLSVPALLLRLAALFAVPPDAGPVAGLGRTWRVGVDCPTAGYGFPLFLALGQEPADYRRDVAALAAAHAGPFRLLSPTNRHVRYETTQLLAAHESTFLALADAVAWAPDRWDLTPPAGGGPASTPATSRRPTPPPRSSSFPRRPTRPGPTCGSGSSTANGSRSACGTPDRRSTTRRWLRGRPQRRREQAVALVAGVRGRGRAAGLAEPGRRAEEPEAAGSPRPGVAAILPDRRRPHPARPRWEIVADQVPDRGRSLAGRRIFGDRIFGLTTFHPVHNHISNRRLRRHIEPPVATASKSFAEKPRPRRIFAREGRQVRRAPLAGRPTPVAGPEGHAESDLSPSFVRPPAEVPHGPSGSQAVPVRRPPATRRTHAVDRVRADRAPPRRRRRAGPPGPAAGRGPRVQVRRRERPAAGARPRRLLAQSPSGRIVPDVRPDGHRRRPGPRRQARPDPGPFTSSKPGREGRSRARLPVDRIRVRPPPRPRPGRPPRRPPPPRVGRRRHRPGTVPPPLGGPPGVRPDAGPRSRRSSPWSWTAPSSTCSGAKLRRSAWGG</sequence>
<dbReference type="Proteomes" id="UP000324974">
    <property type="component" value="Chromosome"/>
</dbReference>
<feature type="region of interest" description="Disordered" evidence="1">
    <location>
        <begin position="203"/>
        <end position="279"/>
    </location>
</feature>
<evidence type="ECO:0000256" key="1">
    <source>
        <dbReference type="SAM" id="MobiDB-lite"/>
    </source>
</evidence>
<feature type="compositionally biased region" description="Basic and acidic residues" evidence="1">
    <location>
        <begin position="552"/>
        <end position="568"/>
    </location>
</feature>
<reference evidence="3" key="1">
    <citation type="submission" date="2019-08" db="EMBL/GenBank/DDBJ databases">
        <title>Limnoglobus roseus gen. nov., sp. nov., a novel freshwater planctomycete with a giant genome from the family Gemmataceae.</title>
        <authorList>
            <person name="Kulichevskaya I.S."/>
            <person name="Naumoff D.G."/>
            <person name="Miroshnikov K."/>
            <person name="Ivanova A."/>
            <person name="Philippov D.A."/>
            <person name="Hakobyan A."/>
            <person name="Rijpstra I.C."/>
            <person name="Sinninghe Damste J.S."/>
            <person name="Liesack W."/>
            <person name="Dedysh S.N."/>
        </authorList>
    </citation>
    <scope>NUCLEOTIDE SEQUENCE [LARGE SCALE GENOMIC DNA]</scope>
    <source>
        <strain evidence="3">PX52</strain>
    </source>
</reference>
<name>A0A5C1AU61_9BACT</name>
<feature type="compositionally biased region" description="Low complexity" evidence="1">
    <location>
        <begin position="229"/>
        <end position="250"/>
    </location>
</feature>
<dbReference type="KEGG" id="lrs:PX52LOC_07878"/>
<feature type="compositionally biased region" description="Basic residues" evidence="1">
    <location>
        <begin position="529"/>
        <end position="539"/>
    </location>
</feature>
<feature type="compositionally biased region" description="Pro residues" evidence="1">
    <location>
        <begin position="598"/>
        <end position="609"/>
    </location>
</feature>
<feature type="compositionally biased region" description="Basic residues" evidence="1">
    <location>
        <begin position="569"/>
        <end position="582"/>
    </location>
</feature>
<proteinExistence type="predicted"/>
<accession>A0A5C1AU61</accession>
<evidence type="ECO:0000313" key="2">
    <source>
        <dbReference type="EMBL" id="QEL20764.1"/>
    </source>
</evidence>
<feature type="compositionally biased region" description="Basic residues" evidence="1">
    <location>
        <begin position="265"/>
        <end position="276"/>
    </location>
</feature>
<feature type="region of interest" description="Disordered" evidence="1">
    <location>
        <begin position="387"/>
        <end position="644"/>
    </location>
</feature>
<evidence type="ECO:0000313" key="3">
    <source>
        <dbReference type="Proteomes" id="UP000324974"/>
    </source>
</evidence>
<protein>
    <submittedName>
        <fullName evidence="2">Uncharacterized protein</fullName>
    </submittedName>
</protein>
<feature type="region of interest" description="Disordered" evidence="1">
    <location>
        <begin position="291"/>
        <end position="328"/>
    </location>
</feature>
<feature type="compositionally biased region" description="Low complexity" evidence="1">
    <location>
        <begin position="620"/>
        <end position="633"/>
    </location>
</feature>
<feature type="compositionally biased region" description="Basic and acidic residues" evidence="1">
    <location>
        <begin position="464"/>
        <end position="475"/>
    </location>
</feature>
<dbReference type="AlphaFoldDB" id="A0A5C1AU61"/>
<organism evidence="2 3">
    <name type="scientific">Limnoglobus roseus</name>
    <dbReference type="NCBI Taxonomy" id="2598579"/>
    <lineage>
        <taxon>Bacteria</taxon>
        <taxon>Pseudomonadati</taxon>
        <taxon>Planctomycetota</taxon>
        <taxon>Planctomycetia</taxon>
        <taxon>Gemmatales</taxon>
        <taxon>Gemmataceae</taxon>
        <taxon>Limnoglobus</taxon>
    </lineage>
</organism>